<keyword evidence="1" id="KW-1133">Transmembrane helix</keyword>
<dbReference type="Proteomes" id="UP000626109">
    <property type="component" value="Unassembled WGS sequence"/>
</dbReference>
<gene>
    <name evidence="2" type="ORF">PGLA2088_LOCUS46863</name>
</gene>
<feature type="non-terminal residue" evidence="2">
    <location>
        <position position="505"/>
    </location>
</feature>
<dbReference type="EMBL" id="CAJNNW010036345">
    <property type="protein sequence ID" value="CAE8733495.1"/>
    <property type="molecule type" value="Genomic_DNA"/>
</dbReference>
<feature type="transmembrane region" description="Helical" evidence="1">
    <location>
        <begin position="480"/>
        <end position="499"/>
    </location>
</feature>
<dbReference type="InterPro" id="IPR012334">
    <property type="entry name" value="Pectin_lyas_fold"/>
</dbReference>
<keyword evidence="1" id="KW-0812">Transmembrane</keyword>
<evidence type="ECO:0000313" key="2">
    <source>
        <dbReference type="EMBL" id="CAE8733495.1"/>
    </source>
</evidence>
<dbReference type="InterPro" id="IPR059186">
    <property type="entry name" value="SACTE_4363"/>
</dbReference>
<dbReference type="Gene3D" id="2.160.20.10">
    <property type="entry name" value="Single-stranded right-handed beta-helix, Pectin lyase-like"/>
    <property type="match status" value="1"/>
</dbReference>
<evidence type="ECO:0000313" key="3">
    <source>
        <dbReference type="Proteomes" id="UP000626109"/>
    </source>
</evidence>
<name>A0A813LMW4_POLGL</name>
<evidence type="ECO:0000256" key="1">
    <source>
        <dbReference type="SAM" id="Phobius"/>
    </source>
</evidence>
<keyword evidence="1" id="KW-0472">Membrane</keyword>
<dbReference type="CDD" id="cd23669">
    <property type="entry name" value="GH55_SacteLam55A-like"/>
    <property type="match status" value="1"/>
</dbReference>
<comment type="caution">
    <text evidence="2">The sequence shown here is derived from an EMBL/GenBank/DDBJ whole genome shotgun (WGS) entry which is preliminary data.</text>
</comment>
<reference evidence="2" key="1">
    <citation type="submission" date="2021-02" db="EMBL/GenBank/DDBJ databases">
        <authorList>
            <person name="Dougan E. K."/>
            <person name="Rhodes N."/>
            <person name="Thang M."/>
            <person name="Chan C."/>
        </authorList>
    </citation>
    <scope>NUCLEOTIDE SEQUENCE</scope>
</reference>
<organism evidence="2 3">
    <name type="scientific">Polarella glacialis</name>
    <name type="common">Dinoflagellate</name>
    <dbReference type="NCBI Taxonomy" id="89957"/>
    <lineage>
        <taxon>Eukaryota</taxon>
        <taxon>Sar</taxon>
        <taxon>Alveolata</taxon>
        <taxon>Dinophyceae</taxon>
        <taxon>Suessiales</taxon>
        <taxon>Suessiaceae</taxon>
        <taxon>Polarella</taxon>
    </lineage>
</organism>
<sequence>FTSAKGVYCEEGSPTVSPGALNTFWRSAENFETRANFPWEGGSGMMWAAAQASPLRRVLVAADLLLYQTQPGDRAAGYSSGGFLGNSRVIGAARSGSQQQFLTRNSEVGSWPNGVWNMVFVGTRGAPLGHCGRNDKVCSLPIVNVDATPVIAEKPFISINAEGGYVLNIPQAQMNRSGVDWSPAPQVDFESVYVARNDTDTAGSINAKLGQGLHIVLSPGIYLLEDALSLQSSGQVLLGLGLATLVAQAGKPAVVVGNVDGVRVAGVLLQAGAEASQALLQWGTGSYPGNSSNPGVLSDVFVRIGGPLSDSQVQAKVMVQINSGHVLGDNLWLWRADHTEGGLVKNGDNPCEVGLVVNGDDVAMYGLQIEHTLQDLLQWNGERGATYFFQAEMPYDVNQANYGDKGYAGYRVASSVVNHSSFGAGVYHYFRDNHVVVHAGIVAPPHLEDSFVSPLSVFLNGKGVIKHVINDKGGLVAVSVFYYFVVAGFVVICSCLVYFKDKANC</sequence>
<dbReference type="AlphaFoldDB" id="A0A813LMW4"/>
<accession>A0A813LMW4</accession>
<protein>
    <submittedName>
        <fullName evidence="2">Uncharacterized protein</fullName>
    </submittedName>
</protein>
<proteinExistence type="predicted"/>